<evidence type="ECO:0000313" key="4">
    <source>
        <dbReference type="Proteomes" id="UP001519294"/>
    </source>
</evidence>
<dbReference type="GO" id="GO:0009002">
    <property type="term" value="F:serine-type D-Ala-D-Ala carboxypeptidase activity"/>
    <property type="evidence" value="ECO:0007669"/>
    <property type="project" value="UniProtKB-EC"/>
</dbReference>
<dbReference type="PANTHER" id="PTHR35333:SF3">
    <property type="entry name" value="BETA-LACTAMASE-TYPE TRANSPEPTIDASE FOLD CONTAINING PROTEIN"/>
    <property type="match status" value="1"/>
</dbReference>
<dbReference type="Proteomes" id="UP001519294">
    <property type="component" value="Unassembled WGS sequence"/>
</dbReference>
<feature type="transmembrane region" description="Helical" evidence="1">
    <location>
        <begin position="6"/>
        <end position="22"/>
    </location>
</feature>
<dbReference type="InterPro" id="IPR000871">
    <property type="entry name" value="Beta-lactam_class-A"/>
</dbReference>
<keyword evidence="1" id="KW-0472">Membrane</keyword>
<keyword evidence="3" id="KW-0378">Hydrolase</keyword>
<keyword evidence="1" id="KW-0812">Transmembrane</keyword>
<gene>
    <name evidence="3" type="ORF">J2Z81_001694</name>
</gene>
<dbReference type="InterPro" id="IPR012338">
    <property type="entry name" value="Beta-lactam/transpept-like"/>
</dbReference>
<dbReference type="InterPro" id="IPR045155">
    <property type="entry name" value="Beta-lactam_cat"/>
</dbReference>
<feature type="transmembrane region" description="Helical" evidence="1">
    <location>
        <begin position="34"/>
        <end position="67"/>
    </location>
</feature>
<dbReference type="PANTHER" id="PTHR35333">
    <property type="entry name" value="BETA-LACTAMASE"/>
    <property type="match status" value="1"/>
</dbReference>
<dbReference type="Pfam" id="PF13354">
    <property type="entry name" value="Beta-lactamase2"/>
    <property type="match status" value="1"/>
</dbReference>
<dbReference type="EC" id="3.4.16.4" evidence="3"/>
<name>A0ABS4S8C9_9BACI</name>
<evidence type="ECO:0000256" key="1">
    <source>
        <dbReference type="SAM" id="Phobius"/>
    </source>
</evidence>
<protein>
    <submittedName>
        <fullName evidence="3">D-alanyl-D-alanine carboxypeptidase</fullName>
        <ecNumber evidence="3">3.4.16.4</ecNumber>
    </submittedName>
</protein>
<feature type="domain" description="Beta-lactamase class A catalytic" evidence="2">
    <location>
        <begin position="127"/>
        <end position="242"/>
    </location>
</feature>
<sequence>MNMYAWVGVIGIIVLSLISLIQKEDRTKENIRKSMFMISIALGIIVAVLVFHIDYLLAIIVGFLLIILFDKKTYTKKRLIIYGSIILILNITFFILLRENPDYVLDYLKEHPESTSLYLVENGDVLSAYQADEIRPLASTVKIIIAIEYAMQIEDQKLAKDQPVPLKDLERFYIENTDGNAHENWLETMKEEDKIKNGEVALHDVARGMIANSSNANTEYLINLLGVDAINKRIDKLGIKQHDKIYPIVSALLIPEHVKTETMEEEALIQKLEKMPMEEYRLMAEQLSKDMQAGKIKAGDVTFDSSLDVQKIWSDRLPGSTAEAYGKLLHNISSDQLPEGVNATVRDLLEWPMEMHEENQETFAHLGAKGGSTAFITTNTMYAETKEGDQIEIALLIDDLSTFEGMRVRNSQNAFELKLLTDADYRKKVQKELADS</sequence>
<dbReference type="Gene3D" id="3.40.710.10">
    <property type="entry name" value="DD-peptidase/beta-lactamase superfamily"/>
    <property type="match status" value="1"/>
</dbReference>
<dbReference type="SUPFAM" id="SSF56601">
    <property type="entry name" value="beta-lactamase/transpeptidase-like"/>
    <property type="match status" value="1"/>
</dbReference>
<keyword evidence="3" id="KW-0645">Protease</keyword>
<evidence type="ECO:0000259" key="2">
    <source>
        <dbReference type="Pfam" id="PF13354"/>
    </source>
</evidence>
<proteinExistence type="predicted"/>
<dbReference type="EMBL" id="JAGIKX010000013">
    <property type="protein sequence ID" value="MBP2257740.1"/>
    <property type="molecule type" value="Genomic_DNA"/>
</dbReference>
<feature type="transmembrane region" description="Helical" evidence="1">
    <location>
        <begin position="79"/>
        <end position="97"/>
    </location>
</feature>
<evidence type="ECO:0000313" key="3">
    <source>
        <dbReference type="EMBL" id="MBP2257740.1"/>
    </source>
</evidence>
<keyword evidence="1" id="KW-1133">Transmembrane helix</keyword>
<reference evidence="3 4" key="1">
    <citation type="submission" date="2021-03" db="EMBL/GenBank/DDBJ databases">
        <title>Genomic Encyclopedia of Type Strains, Phase IV (KMG-IV): sequencing the most valuable type-strain genomes for metagenomic binning, comparative biology and taxonomic classification.</title>
        <authorList>
            <person name="Goeker M."/>
        </authorList>
    </citation>
    <scope>NUCLEOTIDE SEQUENCE [LARGE SCALE GENOMIC DNA]</scope>
    <source>
        <strain evidence="3 4">DSM 25790</strain>
    </source>
</reference>
<keyword evidence="4" id="KW-1185">Reference proteome</keyword>
<dbReference type="RefSeq" id="WP_226371132.1">
    <property type="nucleotide sequence ID" value="NZ_JAGIKX010000013.1"/>
</dbReference>
<comment type="caution">
    <text evidence="3">The sequence shown here is derived from an EMBL/GenBank/DDBJ whole genome shotgun (WGS) entry which is preliminary data.</text>
</comment>
<accession>A0ABS4S8C9</accession>
<organism evidence="3 4">
    <name type="scientific">Virgibacillus alimentarius</name>
    <dbReference type="NCBI Taxonomy" id="698769"/>
    <lineage>
        <taxon>Bacteria</taxon>
        <taxon>Bacillati</taxon>
        <taxon>Bacillota</taxon>
        <taxon>Bacilli</taxon>
        <taxon>Bacillales</taxon>
        <taxon>Bacillaceae</taxon>
        <taxon>Virgibacillus</taxon>
    </lineage>
</organism>
<keyword evidence="3" id="KW-0121">Carboxypeptidase</keyword>